<dbReference type="EMBL" id="JABFDY010000017">
    <property type="protein sequence ID" value="KAF7694924.1"/>
    <property type="molecule type" value="Genomic_DNA"/>
</dbReference>
<evidence type="ECO:0000256" key="5">
    <source>
        <dbReference type="ARBA" id="ARBA00022989"/>
    </source>
</evidence>
<evidence type="ECO:0000256" key="4">
    <source>
        <dbReference type="ARBA" id="ARBA00022692"/>
    </source>
</evidence>
<feature type="transmembrane region" description="Helical" evidence="14">
    <location>
        <begin position="114"/>
        <end position="134"/>
    </location>
</feature>
<dbReference type="InterPro" id="IPR000276">
    <property type="entry name" value="GPCR_Rhodpsn"/>
</dbReference>
<feature type="transmembrane region" description="Helical" evidence="14">
    <location>
        <begin position="876"/>
        <end position="895"/>
    </location>
</feature>
<feature type="transmembrane region" description="Helical" evidence="14">
    <location>
        <begin position="200"/>
        <end position="221"/>
    </location>
</feature>
<dbReference type="PANTHER" id="PTHR24248:SF130">
    <property type="entry name" value="ALPHA-2B ADRENERGIC RECEPTOR"/>
    <property type="match status" value="1"/>
</dbReference>
<evidence type="ECO:0000256" key="3">
    <source>
        <dbReference type="ARBA" id="ARBA00022475"/>
    </source>
</evidence>
<evidence type="ECO:0000256" key="8">
    <source>
        <dbReference type="ARBA" id="ARBA00023157"/>
    </source>
</evidence>
<evidence type="ECO:0000256" key="9">
    <source>
        <dbReference type="ARBA" id="ARBA00023170"/>
    </source>
</evidence>
<feature type="transmembrane region" description="Helical" evidence="14">
    <location>
        <begin position="75"/>
        <end position="94"/>
    </location>
</feature>
<reference evidence="16" key="1">
    <citation type="submission" date="2020-08" db="EMBL/GenBank/DDBJ databases">
        <title>Chromosome-level assembly of Southern catfish (Silurus meridionalis) provides insights into visual adaptation to the nocturnal and benthic lifestyles.</title>
        <authorList>
            <person name="Zhang Y."/>
            <person name="Wang D."/>
            <person name="Peng Z."/>
        </authorList>
    </citation>
    <scope>NUCLEOTIDE SEQUENCE</scope>
    <source>
        <strain evidence="16">SWU-2019-XX</strain>
        <tissue evidence="16">Muscle</tissue>
    </source>
</reference>
<keyword evidence="4 12" id="KW-0812">Transmembrane</keyword>
<feature type="transmembrane region" description="Helical" evidence="14">
    <location>
        <begin position="697"/>
        <end position="718"/>
    </location>
</feature>
<feature type="transmembrane region" description="Helical" evidence="14">
    <location>
        <begin position="572"/>
        <end position="590"/>
    </location>
</feature>
<feature type="compositionally biased region" description="Basic and acidic residues" evidence="13">
    <location>
        <begin position="237"/>
        <end position="253"/>
    </location>
</feature>
<dbReference type="SMART" id="SM01381">
    <property type="entry name" value="7TM_GPCR_Srsx"/>
    <property type="match status" value="1"/>
</dbReference>
<feature type="compositionally biased region" description="Low complexity" evidence="13">
    <location>
        <begin position="791"/>
        <end position="800"/>
    </location>
</feature>
<dbReference type="PROSITE" id="PS50262">
    <property type="entry name" value="G_PROTEIN_RECEP_F1_2"/>
    <property type="match status" value="2"/>
</dbReference>
<evidence type="ECO:0000256" key="11">
    <source>
        <dbReference type="ARBA" id="ARBA00031735"/>
    </source>
</evidence>
<keyword evidence="17" id="KW-1185">Reference proteome</keyword>
<evidence type="ECO:0000256" key="12">
    <source>
        <dbReference type="RuleBase" id="RU000688"/>
    </source>
</evidence>
<feature type="transmembrane region" description="Helical" evidence="14">
    <location>
        <begin position="155"/>
        <end position="175"/>
    </location>
</feature>
<feature type="transmembrane region" description="Helical" evidence="14">
    <location>
        <begin position="437"/>
        <end position="457"/>
    </location>
</feature>
<keyword evidence="7 14" id="KW-0472">Membrane</keyword>
<accession>A0A8T0AP55</accession>
<feature type="transmembrane region" description="Helical" evidence="14">
    <location>
        <begin position="610"/>
        <end position="631"/>
    </location>
</feature>
<organism evidence="16 17">
    <name type="scientific">Silurus meridionalis</name>
    <name type="common">Southern catfish</name>
    <name type="synonym">Silurus soldatovi meridionalis</name>
    <dbReference type="NCBI Taxonomy" id="175797"/>
    <lineage>
        <taxon>Eukaryota</taxon>
        <taxon>Metazoa</taxon>
        <taxon>Chordata</taxon>
        <taxon>Craniata</taxon>
        <taxon>Vertebrata</taxon>
        <taxon>Euteleostomi</taxon>
        <taxon>Actinopterygii</taxon>
        <taxon>Neopterygii</taxon>
        <taxon>Teleostei</taxon>
        <taxon>Ostariophysi</taxon>
        <taxon>Siluriformes</taxon>
        <taxon>Siluridae</taxon>
        <taxon>Silurus</taxon>
    </lineage>
</organism>
<keyword evidence="9 12" id="KW-0675">Receptor</keyword>
<keyword evidence="10 12" id="KW-0807">Transducer</keyword>
<evidence type="ECO:0000256" key="2">
    <source>
        <dbReference type="ARBA" id="ARBA00019305"/>
    </source>
</evidence>
<keyword evidence="8" id="KW-1015">Disulfide bond</keyword>
<feature type="compositionally biased region" description="Basic and acidic residues" evidence="13">
    <location>
        <begin position="732"/>
        <end position="746"/>
    </location>
</feature>
<dbReference type="GO" id="GO:0005886">
    <property type="term" value="C:plasma membrane"/>
    <property type="evidence" value="ECO:0007669"/>
    <property type="project" value="UniProtKB-SubCell"/>
</dbReference>
<evidence type="ECO:0000256" key="6">
    <source>
        <dbReference type="ARBA" id="ARBA00023040"/>
    </source>
</evidence>
<feature type="transmembrane region" description="Helical" evidence="14">
    <location>
        <begin position="835"/>
        <end position="856"/>
    </location>
</feature>
<gene>
    <name evidence="16" type="ORF">HF521_006647</name>
</gene>
<evidence type="ECO:0000256" key="13">
    <source>
        <dbReference type="SAM" id="MobiDB-lite"/>
    </source>
</evidence>
<feature type="compositionally biased region" description="Polar residues" evidence="13">
    <location>
        <begin position="286"/>
        <end position="297"/>
    </location>
</feature>
<feature type="transmembrane region" description="Helical" evidence="14">
    <location>
        <begin position="652"/>
        <end position="672"/>
    </location>
</feature>
<keyword evidence="6 12" id="KW-0297">G-protein coupled receptor</keyword>
<dbReference type="Gene3D" id="1.20.1070.10">
    <property type="entry name" value="Rhodopsin 7-helix transmembrane proteins"/>
    <property type="match status" value="3"/>
</dbReference>
<dbReference type="InterPro" id="IPR002233">
    <property type="entry name" value="ADR_fam"/>
</dbReference>
<feature type="domain" description="G-protein coupled receptors family 1 profile" evidence="15">
    <location>
        <begin position="55"/>
        <end position="494"/>
    </location>
</feature>
<feature type="region of interest" description="Disordered" evidence="13">
    <location>
        <begin position="732"/>
        <end position="812"/>
    </location>
</feature>
<protein>
    <recommendedName>
        <fullName evidence="2">Alpha-2B adrenergic receptor</fullName>
    </recommendedName>
    <alternativeName>
        <fullName evidence="11">Alpha-2B adrenoreceptor</fullName>
    </alternativeName>
</protein>
<dbReference type="AlphaFoldDB" id="A0A8T0AP55"/>
<dbReference type="CDD" id="cd15321">
    <property type="entry name" value="7tmA_alpha2B_AR"/>
    <property type="match status" value="1"/>
</dbReference>
<comment type="caution">
    <text evidence="16">The sequence shown here is derived from an EMBL/GenBank/DDBJ whole genome shotgun (WGS) entry which is preliminary data.</text>
</comment>
<evidence type="ECO:0000313" key="17">
    <source>
        <dbReference type="Proteomes" id="UP000606274"/>
    </source>
</evidence>
<evidence type="ECO:0000313" key="16">
    <source>
        <dbReference type="EMBL" id="KAF7694924.1"/>
    </source>
</evidence>
<dbReference type="FunFam" id="1.20.1070.10:FF:000100">
    <property type="entry name" value="alpha-2B adrenergic receptor"/>
    <property type="match status" value="1"/>
</dbReference>
<comment type="similarity">
    <text evidence="12">Belongs to the G-protein coupled receptor 1 family.</text>
</comment>
<dbReference type="PROSITE" id="PS00237">
    <property type="entry name" value="G_PROTEIN_RECEP_F1_1"/>
    <property type="match status" value="2"/>
</dbReference>
<evidence type="ECO:0000256" key="10">
    <source>
        <dbReference type="ARBA" id="ARBA00023224"/>
    </source>
</evidence>
<sequence length="922" mass="102967">MANPETSGIDQNISGTTAIFSPTSNQSMKLALYSPEATAAFATAITLMILFTIVGNILVIIAVLTSRSLRGPQNLFLVSLAAADILVATLIIPFSLANELMGYWYFRSVWCEIYLALDVLFCTSSIVHLCAISLDRYLSVSRAVTYGARRTPRRIKCAILIVWLISAVISFPPLLSMNKNQGNSISSIGPQCQLNDERWYILYSTIGSFFAPCLIMILVYMRIYQIAKQRTRCPPGEPRKEIPPDATSSKDRALQNGKGDGSNATCTPQRIPTPPRPPTLTVPQAEGTNHPASTNTLHPPLSPSKEKTPTTLIPPPVQSPSFSPSISSMQKREHPKASNKKAKQTKKEKKSEKKLDNNNGESSSSDSDTEHGGEGVEIPVTPSADLDAGIHSPATIQKYRDMITTAKGTRLASGKLKQDSTPNSARRKAMVNREKRFTFVLAVVIGVFVVCWFPFFFSYSLQAVCPETCTLPKPVFTFFFWIGYCNSCLNPVIYTIFNKDFRRAFKRILCKNTKASFTSAPNQTRKSDLYSAKATAAFATAITFMDLFTIVGNVLVIIAVLTSRSLRRPQNLFLVSLAVADILVAMFIIPFSLANELMGYWCFSSVLCEIYLALDVLFCTSSILHLCAISLDRYFSLEKPLQYRAKRTPCHIKCAISIVWLISAVISFPPLVSMNKNQENSSSVDGPQCQLSQESWYILYSTIGSFFAPCFIMILVYMRIYQIAKQHTRDPPGELYHPEGTNHSEGTKVFSPSSPSSPIPLQIQPPSMQRKAPKKPKNTKNEKRSKQKLVNNNDESSSFDSDTEETPATVQKNKEWIDTPNFAKRMSIVIRENRLTFVLAVVIGVFVVCWFPFFFSYSLQAVCPETCKLPSPVFTFFFWLGYCNSCLNPVIYTIFSKDFRRAFKRILYKTTTSISFELASRE</sequence>
<dbReference type="GO" id="GO:0071881">
    <property type="term" value="P:adenylate cyclase-inhibiting adrenergic receptor signaling pathway"/>
    <property type="evidence" value="ECO:0007669"/>
    <property type="project" value="UniProtKB-ARBA"/>
</dbReference>
<dbReference type="PRINTS" id="PR01103">
    <property type="entry name" value="ADRENERGICR"/>
</dbReference>
<dbReference type="PRINTS" id="PR00237">
    <property type="entry name" value="GPCRRHODOPSN"/>
</dbReference>
<feature type="compositionally biased region" description="Low complexity" evidence="13">
    <location>
        <begin position="357"/>
        <end position="366"/>
    </location>
</feature>
<evidence type="ECO:0000259" key="15">
    <source>
        <dbReference type="PROSITE" id="PS50262"/>
    </source>
</evidence>
<dbReference type="InterPro" id="IPR017452">
    <property type="entry name" value="GPCR_Rhodpsn_7TM"/>
</dbReference>
<dbReference type="SUPFAM" id="SSF81321">
    <property type="entry name" value="Family A G protein-coupled receptor-like"/>
    <property type="match status" value="2"/>
</dbReference>
<feature type="compositionally biased region" description="Pro residues" evidence="13">
    <location>
        <begin position="271"/>
        <end position="280"/>
    </location>
</feature>
<feature type="region of interest" description="Disordered" evidence="13">
    <location>
        <begin position="231"/>
        <end position="388"/>
    </location>
</feature>
<dbReference type="GO" id="GO:0004938">
    <property type="term" value="F:alpha2-adrenergic receptor activity"/>
    <property type="evidence" value="ECO:0007669"/>
    <property type="project" value="TreeGrafter"/>
</dbReference>
<dbReference type="Proteomes" id="UP000606274">
    <property type="component" value="Unassembled WGS sequence"/>
</dbReference>
<dbReference type="PANTHER" id="PTHR24248">
    <property type="entry name" value="ADRENERGIC RECEPTOR-RELATED G-PROTEIN COUPLED RECEPTOR"/>
    <property type="match status" value="1"/>
</dbReference>
<feature type="domain" description="G-protein coupled receptors family 1 profile" evidence="15">
    <location>
        <begin position="552"/>
        <end position="892"/>
    </location>
</feature>
<feature type="transmembrane region" description="Helical" evidence="14">
    <location>
        <begin position="39"/>
        <end position="63"/>
    </location>
</feature>
<keyword evidence="3" id="KW-1003">Cell membrane</keyword>
<evidence type="ECO:0000256" key="7">
    <source>
        <dbReference type="ARBA" id="ARBA00023136"/>
    </source>
</evidence>
<evidence type="ECO:0000256" key="1">
    <source>
        <dbReference type="ARBA" id="ARBA00004651"/>
    </source>
</evidence>
<feature type="compositionally biased region" description="Low complexity" evidence="13">
    <location>
        <begin position="751"/>
        <end position="767"/>
    </location>
</feature>
<feature type="compositionally biased region" description="Basic residues" evidence="13">
    <location>
        <begin position="337"/>
        <end position="348"/>
    </location>
</feature>
<evidence type="ECO:0000256" key="14">
    <source>
        <dbReference type="SAM" id="Phobius"/>
    </source>
</evidence>
<feature type="compositionally biased region" description="Low complexity" evidence="13">
    <location>
        <begin position="319"/>
        <end position="328"/>
    </location>
</feature>
<comment type="subcellular location">
    <subcellularLocation>
        <location evidence="1">Cell membrane</location>
        <topology evidence="1">Multi-pass membrane protein</topology>
    </subcellularLocation>
</comment>
<dbReference type="Pfam" id="PF00001">
    <property type="entry name" value="7tm_1"/>
    <property type="match status" value="2"/>
</dbReference>
<name>A0A8T0AP55_SILME</name>
<keyword evidence="5 14" id="KW-1133">Transmembrane helix</keyword>
<dbReference type="GO" id="GO:0051379">
    <property type="term" value="F:epinephrine binding"/>
    <property type="evidence" value="ECO:0007669"/>
    <property type="project" value="TreeGrafter"/>
</dbReference>
<proteinExistence type="inferred from homology"/>